<evidence type="ECO:0000256" key="1">
    <source>
        <dbReference type="ARBA" id="ARBA00008609"/>
    </source>
</evidence>
<dbReference type="EC" id="1.5.3.19" evidence="7"/>
<keyword evidence="8" id="KW-1185">Reference proteome</keyword>
<feature type="domain" description="GCVT N-terminal" evidence="4">
    <location>
        <begin position="427"/>
        <end position="695"/>
    </location>
</feature>
<proteinExistence type="inferred from homology"/>
<dbReference type="PANTHER" id="PTHR43757">
    <property type="entry name" value="AMINOMETHYLTRANSFERASE"/>
    <property type="match status" value="1"/>
</dbReference>
<organism evidence="7 8">
    <name type="scientific">Roseovarius aestuarii</name>
    <dbReference type="NCBI Taxonomy" id="475083"/>
    <lineage>
        <taxon>Bacteria</taxon>
        <taxon>Pseudomonadati</taxon>
        <taxon>Pseudomonadota</taxon>
        <taxon>Alphaproteobacteria</taxon>
        <taxon>Rhodobacterales</taxon>
        <taxon>Roseobacteraceae</taxon>
        <taxon>Roseovarius</taxon>
    </lineage>
</organism>
<dbReference type="OrthoDB" id="6949587at2"/>
<comment type="similarity">
    <text evidence="1">Belongs to the GcvT family.</text>
</comment>
<evidence type="ECO:0000259" key="3">
    <source>
        <dbReference type="Pfam" id="PF01266"/>
    </source>
</evidence>
<dbReference type="Pfam" id="PF01571">
    <property type="entry name" value="GCV_T"/>
    <property type="match status" value="1"/>
</dbReference>
<dbReference type="Gene3D" id="3.50.50.60">
    <property type="entry name" value="FAD/NAD(P)-binding domain"/>
    <property type="match status" value="1"/>
</dbReference>
<dbReference type="InterPro" id="IPR027266">
    <property type="entry name" value="TrmE/GcvT-like"/>
</dbReference>
<dbReference type="Pfam" id="PF16350">
    <property type="entry name" value="FAO_M"/>
    <property type="match status" value="1"/>
</dbReference>
<evidence type="ECO:0000313" key="8">
    <source>
        <dbReference type="Proteomes" id="UP000193224"/>
    </source>
</evidence>
<feature type="domain" description="FAD dependent oxidoreductase central" evidence="6">
    <location>
        <begin position="370"/>
        <end position="424"/>
    </location>
</feature>
<dbReference type="InterPro" id="IPR032503">
    <property type="entry name" value="FAO_M"/>
</dbReference>
<dbReference type="Gene3D" id="3.30.9.10">
    <property type="entry name" value="D-Amino Acid Oxidase, subunit A, domain 2"/>
    <property type="match status" value="1"/>
</dbReference>
<dbReference type="SUPFAM" id="SSF101790">
    <property type="entry name" value="Aminomethyltransferase beta-barrel domain"/>
    <property type="match status" value="1"/>
</dbReference>
<dbReference type="InterPro" id="IPR006076">
    <property type="entry name" value="FAD-dep_OxRdtase"/>
</dbReference>
<protein>
    <submittedName>
        <fullName evidence="7">4-methylaminobutanoate oxidase (Formaldehyde-forming)</fullName>
        <ecNumber evidence="7">1.5.3.19</ecNumber>
    </submittedName>
</protein>
<dbReference type="RefSeq" id="WP_085799729.1">
    <property type="nucleotide sequence ID" value="NZ_FWXB01000004.1"/>
</dbReference>
<dbReference type="EMBL" id="FWXB01000004">
    <property type="protein sequence ID" value="SMC11774.1"/>
    <property type="molecule type" value="Genomic_DNA"/>
</dbReference>
<dbReference type="Proteomes" id="UP000193224">
    <property type="component" value="Unassembled WGS sequence"/>
</dbReference>
<dbReference type="InterPro" id="IPR036188">
    <property type="entry name" value="FAD/NAD-bd_sf"/>
</dbReference>
<dbReference type="InterPro" id="IPR006222">
    <property type="entry name" value="GCVT_N"/>
</dbReference>
<evidence type="ECO:0000256" key="2">
    <source>
        <dbReference type="ARBA" id="ARBA00023002"/>
    </source>
</evidence>
<dbReference type="PANTHER" id="PTHR43757:SF2">
    <property type="entry name" value="AMINOMETHYLTRANSFERASE, MITOCHONDRIAL"/>
    <property type="match status" value="1"/>
</dbReference>
<dbReference type="Gene3D" id="3.30.70.1400">
    <property type="entry name" value="Aminomethyltransferase beta-barrel domains"/>
    <property type="match status" value="1"/>
</dbReference>
<accession>A0A1X7BQD0</accession>
<dbReference type="SUPFAM" id="SSF54373">
    <property type="entry name" value="FAD-linked reductases, C-terminal domain"/>
    <property type="match status" value="1"/>
</dbReference>
<dbReference type="InterPro" id="IPR013977">
    <property type="entry name" value="GcvT_C"/>
</dbReference>
<evidence type="ECO:0000259" key="4">
    <source>
        <dbReference type="Pfam" id="PF01571"/>
    </source>
</evidence>
<keyword evidence="2 7" id="KW-0560">Oxidoreductase</keyword>
<gene>
    <name evidence="7" type="primary">mlr_9</name>
    <name evidence="7" type="ORF">ROA7745_01593</name>
</gene>
<evidence type="ECO:0000259" key="5">
    <source>
        <dbReference type="Pfam" id="PF08669"/>
    </source>
</evidence>
<evidence type="ECO:0000259" key="6">
    <source>
        <dbReference type="Pfam" id="PF16350"/>
    </source>
</evidence>
<evidence type="ECO:0000313" key="7">
    <source>
        <dbReference type="EMBL" id="SMC11774.1"/>
    </source>
</evidence>
<dbReference type="Pfam" id="PF01266">
    <property type="entry name" value="DAO"/>
    <property type="match status" value="1"/>
</dbReference>
<reference evidence="7 8" key="1">
    <citation type="submission" date="2017-03" db="EMBL/GenBank/DDBJ databases">
        <authorList>
            <person name="Afonso C.L."/>
            <person name="Miller P.J."/>
            <person name="Scott M.A."/>
            <person name="Spackman E."/>
            <person name="Goraichik I."/>
            <person name="Dimitrov K.M."/>
            <person name="Suarez D.L."/>
            <person name="Swayne D.E."/>
        </authorList>
    </citation>
    <scope>NUCLEOTIDE SEQUENCE [LARGE SCALE GENOMIC DNA]</scope>
    <source>
        <strain evidence="7 8">CECT 7745</strain>
    </source>
</reference>
<dbReference type="Gene3D" id="2.40.30.110">
    <property type="entry name" value="Aminomethyltransferase beta-barrel domains"/>
    <property type="match status" value="1"/>
</dbReference>
<feature type="domain" description="Aminomethyltransferase C-terminal" evidence="5">
    <location>
        <begin position="711"/>
        <end position="787"/>
    </location>
</feature>
<dbReference type="AlphaFoldDB" id="A0A1X7BQD0"/>
<dbReference type="InterPro" id="IPR028896">
    <property type="entry name" value="GcvT/YgfZ/DmdA"/>
</dbReference>
<dbReference type="Gene3D" id="3.30.1360.120">
    <property type="entry name" value="Probable tRNA modification gtpase trme, domain 1"/>
    <property type="match status" value="1"/>
</dbReference>
<name>A0A1X7BQD0_9RHOB</name>
<dbReference type="Pfam" id="PF08669">
    <property type="entry name" value="GCV_T_C"/>
    <property type="match status" value="1"/>
</dbReference>
<dbReference type="SUPFAM" id="SSF103025">
    <property type="entry name" value="Folate-binding domain"/>
    <property type="match status" value="1"/>
</dbReference>
<dbReference type="GO" id="GO:0102317">
    <property type="term" value="F:4-methylaminobutyrate oxidase (demethylating) activity"/>
    <property type="evidence" value="ECO:0007669"/>
    <property type="project" value="UniProtKB-EC"/>
</dbReference>
<sequence>MQSHARVVVIGGGNMGAGVLYHLAHMRWTDCVLIEKAELTSGATWHAAGLVSRMIGGQALGTMHDYAVDLYKRIEAETEVGVSWHGCGSLRVATSPEHMDWINHIRDAVLARGQAAEIIDAAEVARLNPLYDVKAAGVLGAIRTTDDGHVDPSGTCQAMAKGARQLGAKVIRNCRVTNTRQLASGEWEVVTEQGTIITEHVVNAGGYHARQLGAMAGLDLPITTMLHHYVVTDAVPEFDGMEHEIPVTRDDYFCGYVRREQGSVLIGLYDKQDPQAVWLEGCPWDSCNELFDPNWDGITPWLENCFERMPALTQRGIKRVVNGGITYTPDGAMMLGPAPGLRNYWLACGATVGIAWGPGAGRALAQWMIDGSAEISTRAFDPRRFGFWADADYAKSRATEDYTLRQAMPYPQHQRESCRGIKTSGAHGRTTALGATFEEAGGWERPRLYAQEPLGWRRTSAFDQVAAECRAVRQHVSLADLSAFAKFRIDGPGAEGWLNAVCANRMPPVGRTCLTLLLNRKGTIEGEATIARTGPESFYFVTGAPSERRVWDWLTLHCGVPMDAVTMTNATDEIGILCLAGPKAREVLSDCTADDVSDTALRWLSCAALTVSGVPLLALRLSFTGELAYELHAPNEHLGALWDTLWEAGQPHGIAAFGSKALDSLRLEKFYRGGHELANDASHKDVAQERFAATDKNFVGRDGMLVRRPRKRIALLALEGEETDALTGEAVFQADKLVGSVTSAAYGHTIGRSLAIAFLTEGAREPGTVLEVNILGRRIKAKVLPDAPWDAKNERLKA</sequence>
<feature type="domain" description="FAD dependent oxidoreductase" evidence="3">
    <location>
        <begin position="6"/>
        <end position="367"/>
    </location>
</feature>
<dbReference type="SUPFAM" id="SSF51905">
    <property type="entry name" value="FAD/NAD(P)-binding domain"/>
    <property type="match status" value="1"/>
</dbReference>
<dbReference type="InterPro" id="IPR029043">
    <property type="entry name" value="GcvT/YgfZ_C"/>
</dbReference>